<keyword evidence="3" id="KW-1185">Reference proteome</keyword>
<protein>
    <submittedName>
        <fullName evidence="2">Uncharacterized protein</fullName>
    </submittedName>
</protein>
<feature type="compositionally biased region" description="Basic and acidic residues" evidence="1">
    <location>
        <begin position="57"/>
        <end position="71"/>
    </location>
</feature>
<dbReference type="EMBL" id="MPUH01001386">
    <property type="protein sequence ID" value="OMJ68092.1"/>
    <property type="molecule type" value="Genomic_DNA"/>
</dbReference>
<evidence type="ECO:0000313" key="2">
    <source>
        <dbReference type="EMBL" id="OMJ68092.1"/>
    </source>
</evidence>
<evidence type="ECO:0000313" key="3">
    <source>
        <dbReference type="Proteomes" id="UP000187209"/>
    </source>
</evidence>
<reference evidence="2 3" key="1">
    <citation type="submission" date="2016-11" db="EMBL/GenBank/DDBJ databases">
        <title>The macronuclear genome of Stentor coeruleus: a giant cell with tiny introns.</title>
        <authorList>
            <person name="Slabodnick M."/>
            <person name="Ruby J.G."/>
            <person name="Reiff S.B."/>
            <person name="Swart E.C."/>
            <person name="Gosai S."/>
            <person name="Prabakaran S."/>
            <person name="Witkowska E."/>
            <person name="Larue G.E."/>
            <person name="Fisher S."/>
            <person name="Freeman R.M."/>
            <person name="Gunawardena J."/>
            <person name="Chu W."/>
            <person name="Stover N.A."/>
            <person name="Gregory B.D."/>
            <person name="Nowacki M."/>
            <person name="Derisi J."/>
            <person name="Roy S.W."/>
            <person name="Marshall W.F."/>
            <person name="Sood P."/>
        </authorList>
    </citation>
    <scope>NUCLEOTIDE SEQUENCE [LARGE SCALE GENOMIC DNA]</scope>
    <source>
        <strain evidence="2">WM001</strain>
    </source>
</reference>
<comment type="caution">
    <text evidence="2">The sequence shown here is derived from an EMBL/GenBank/DDBJ whole genome shotgun (WGS) entry which is preliminary data.</text>
</comment>
<evidence type="ECO:0000256" key="1">
    <source>
        <dbReference type="SAM" id="MobiDB-lite"/>
    </source>
</evidence>
<gene>
    <name evidence="2" type="ORF">SteCoe_34562</name>
</gene>
<proteinExistence type="predicted"/>
<dbReference type="Proteomes" id="UP000187209">
    <property type="component" value="Unassembled WGS sequence"/>
</dbReference>
<organism evidence="2 3">
    <name type="scientific">Stentor coeruleus</name>
    <dbReference type="NCBI Taxonomy" id="5963"/>
    <lineage>
        <taxon>Eukaryota</taxon>
        <taxon>Sar</taxon>
        <taxon>Alveolata</taxon>
        <taxon>Ciliophora</taxon>
        <taxon>Postciliodesmatophora</taxon>
        <taxon>Heterotrichea</taxon>
        <taxon>Heterotrichida</taxon>
        <taxon>Stentoridae</taxon>
        <taxon>Stentor</taxon>
    </lineage>
</organism>
<sequence>MGCGKSSNTQVSRINIIVKSIQENNNTETPLVSEANIRFIGEIKQTQEINEQSKNAKKNEDNKSQHMKYDDLIEENLSDL</sequence>
<feature type="region of interest" description="Disordered" evidence="1">
    <location>
        <begin position="46"/>
        <end position="80"/>
    </location>
</feature>
<name>A0A1R2AUE2_9CILI</name>
<dbReference type="AlphaFoldDB" id="A0A1R2AUE2"/>
<accession>A0A1R2AUE2</accession>